<keyword evidence="1" id="KW-0472">Membrane</keyword>
<evidence type="ECO:0008006" key="3">
    <source>
        <dbReference type="Google" id="ProtNLM"/>
    </source>
</evidence>
<organism evidence="2">
    <name type="scientific">viral metagenome</name>
    <dbReference type="NCBI Taxonomy" id="1070528"/>
    <lineage>
        <taxon>unclassified sequences</taxon>
        <taxon>metagenomes</taxon>
        <taxon>organismal metagenomes</taxon>
    </lineage>
</organism>
<protein>
    <recommendedName>
        <fullName evidence="3">ATP synthase YMF19-like N-terminal domain-containing protein</fullName>
    </recommendedName>
</protein>
<sequence>MFSNSIYINIFSTIVFSLLIILLCQHLWNYMLDSFSNKKTKDLVNGQMEKYKKLMGIIKNKEDEAATYISKIEKQQMENDLENFVNGELDLLKNI</sequence>
<reference evidence="2" key="1">
    <citation type="journal article" date="2020" name="Nature">
        <title>Giant virus diversity and host interactions through global metagenomics.</title>
        <authorList>
            <person name="Schulz F."/>
            <person name="Roux S."/>
            <person name="Paez-Espino D."/>
            <person name="Jungbluth S."/>
            <person name="Walsh D.A."/>
            <person name="Denef V.J."/>
            <person name="McMahon K.D."/>
            <person name="Konstantinidis K.T."/>
            <person name="Eloe-Fadrosh E.A."/>
            <person name="Kyrpides N.C."/>
            <person name="Woyke T."/>
        </authorList>
    </citation>
    <scope>NUCLEOTIDE SEQUENCE</scope>
    <source>
        <strain evidence="2">GVMAG-M-3300023174-49</strain>
    </source>
</reference>
<dbReference type="AlphaFoldDB" id="A0A6C0DQN6"/>
<keyword evidence="1" id="KW-0812">Transmembrane</keyword>
<dbReference type="EMBL" id="MN739660">
    <property type="protein sequence ID" value="QHT18883.1"/>
    <property type="molecule type" value="Genomic_DNA"/>
</dbReference>
<accession>A0A6C0DQN6</accession>
<evidence type="ECO:0000313" key="2">
    <source>
        <dbReference type="EMBL" id="QHT18883.1"/>
    </source>
</evidence>
<evidence type="ECO:0000256" key="1">
    <source>
        <dbReference type="SAM" id="Phobius"/>
    </source>
</evidence>
<feature type="transmembrane region" description="Helical" evidence="1">
    <location>
        <begin position="6"/>
        <end position="28"/>
    </location>
</feature>
<keyword evidence="1" id="KW-1133">Transmembrane helix</keyword>
<name>A0A6C0DQN6_9ZZZZ</name>
<proteinExistence type="predicted"/>